<name>A0A0F9QEY1_9ZZZZ</name>
<comment type="caution">
    <text evidence="1">The sequence shown here is derived from an EMBL/GenBank/DDBJ whole genome shotgun (WGS) entry which is preliminary data.</text>
</comment>
<protein>
    <submittedName>
        <fullName evidence="1">Uncharacterized protein</fullName>
    </submittedName>
</protein>
<gene>
    <name evidence="1" type="ORF">LCGC14_0782480</name>
</gene>
<dbReference type="AlphaFoldDB" id="A0A0F9QEY1"/>
<proteinExistence type="predicted"/>
<accession>A0A0F9QEY1</accession>
<reference evidence="1" key="1">
    <citation type="journal article" date="2015" name="Nature">
        <title>Complex archaea that bridge the gap between prokaryotes and eukaryotes.</title>
        <authorList>
            <person name="Spang A."/>
            <person name="Saw J.H."/>
            <person name="Jorgensen S.L."/>
            <person name="Zaremba-Niedzwiedzka K."/>
            <person name="Martijn J."/>
            <person name="Lind A.E."/>
            <person name="van Eijk R."/>
            <person name="Schleper C."/>
            <person name="Guy L."/>
            <person name="Ettema T.J."/>
        </authorList>
    </citation>
    <scope>NUCLEOTIDE SEQUENCE</scope>
</reference>
<evidence type="ECO:0000313" key="1">
    <source>
        <dbReference type="EMBL" id="KKN35557.1"/>
    </source>
</evidence>
<sequence>MDKIEIDPGITKADRKYLRMTPTERQMYLAGQGHNFPTKRTDQEVIAWFESLGEIGLKRLKLASAIQAPSGLSAEALSYWHRRAAQVLGEPATILTA</sequence>
<organism evidence="1">
    <name type="scientific">marine sediment metagenome</name>
    <dbReference type="NCBI Taxonomy" id="412755"/>
    <lineage>
        <taxon>unclassified sequences</taxon>
        <taxon>metagenomes</taxon>
        <taxon>ecological metagenomes</taxon>
    </lineage>
</organism>
<dbReference type="EMBL" id="LAZR01002030">
    <property type="protein sequence ID" value="KKN35557.1"/>
    <property type="molecule type" value="Genomic_DNA"/>
</dbReference>